<proteinExistence type="predicted"/>
<evidence type="ECO:0000256" key="1">
    <source>
        <dbReference type="ARBA" id="ARBA00022857"/>
    </source>
</evidence>
<keyword evidence="2" id="KW-0119">Carbohydrate metabolism</keyword>
<reference evidence="4 5" key="1">
    <citation type="submission" date="2024-01" db="EMBL/GenBank/DDBJ databases">
        <authorList>
            <person name="Deng Y."/>
            <person name="Su J."/>
        </authorList>
    </citation>
    <scope>NUCLEOTIDE SEQUENCE [LARGE SCALE GENOMIC DNA]</scope>
    <source>
        <strain evidence="4 5">CPCC 100088</strain>
    </source>
</reference>
<organism evidence="4 5">
    <name type="scientific">Thioclava kandeliae</name>
    <dbReference type="NCBI Taxonomy" id="3070818"/>
    <lineage>
        <taxon>Bacteria</taxon>
        <taxon>Pseudomonadati</taxon>
        <taxon>Pseudomonadota</taxon>
        <taxon>Alphaproteobacteria</taxon>
        <taxon>Rhodobacterales</taxon>
        <taxon>Paracoccaceae</taxon>
        <taxon>Thioclava</taxon>
    </lineage>
</organism>
<dbReference type="EMBL" id="JAYWLC010000022">
    <property type="protein sequence ID" value="MER5173616.1"/>
    <property type="molecule type" value="Genomic_DNA"/>
</dbReference>
<reference evidence="4 5" key="2">
    <citation type="submission" date="2024-06" db="EMBL/GenBank/DDBJ databases">
        <title>Thioclava kandeliae sp. nov. from a rhizosphere soil sample of Kandelia candel in a mangrove.</title>
        <authorList>
            <person name="Mu T."/>
        </authorList>
    </citation>
    <scope>NUCLEOTIDE SEQUENCE [LARGE SCALE GENOMIC DNA]</scope>
    <source>
        <strain evidence="4 5">CPCC 100088</strain>
    </source>
</reference>
<evidence type="ECO:0000256" key="2">
    <source>
        <dbReference type="ARBA" id="ARBA00023277"/>
    </source>
</evidence>
<dbReference type="SUPFAM" id="SSF51735">
    <property type="entry name" value="NAD(P)-binding Rossmann-fold domains"/>
    <property type="match status" value="1"/>
</dbReference>
<sequence>MKTIAITGGCGFVGLALAESLLARGHVPHLLDLAPTPLAAHPSLCGAVYHRCDVTCPGEIEAALAHNRPDIVVHTAALTPSPQMEREQAARVIEVNLTGTSNMLQAVQASGIRRLIYLSSAAIYGSSPRAGATLPEDAELRPNSLYGVTKEASERLAAMIAQGNDIKVSILRLGPVFGPWEMQGSSRPGLSAQGQMLALHKAGKVPLLPSEMVTDWVYSRDVGAAIAALIEAPPPEGSEIFNLGAGHVSSPLDWAAGMGFKGEVVSPEAATITARVSDGRSPLDISRLAARIGYAGARGLEAACRDHQRWLAEVAAL</sequence>
<evidence type="ECO:0000313" key="4">
    <source>
        <dbReference type="EMBL" id="MER5173616.1"/>
    </source>
</evidence>
<dbReference type="PANTHER" id="PTHR43103:SF3">
    <property type="entry name" value="ADP-L-GLYCERO-D-MANNO-HEPTOSE-6-EPIMERASE"/>
    <property type="match status" value="1"/>
</dbReference>
<dbReference type="Proteomes" id="UP001438953">
    <property type="component" value="Unassembled WGS sequence"/>
</dbReference>
<name>A0ABV1SLZ6_9RHOB</name>
<keyword evidence="1" id="KW-0521">NADP</keyword>
<dbReference type="InterPro" id="IPR057326">
    <property type="entry name" value="KR_dom"/>
</dbReference>
<protein>
    <submittedName>
        <fullName evidence="4">NAD(P)-dependent oxidoreductase</fullName>
    </submittedName>
</protein>
<gene>
    <name evidence="4" type="ORF">VSX56_17765</name>
</gene>
<dbReference type="InterPro" id="IPR036291">
    <property type="entry name" value="NAD(P)-bd_dom_sf"/>
</dbReference>
<dbReference type="Gene3D" id="3.40.50.720">
    <property type="entry name" value="NAD(P)-binding Rossmann-like Domain"/>
    <property type="match status" value="1"/>
</dbReference>
<evidence type="ECO:0000259" key="3">
    <source>
        <dbReference type="SMART" id="SM00822"/>
    </source>
</evidence>
<keyword evidence="5" id="KW-1185">Reference proteome</keyword>
<dbReference type="CDD" id="cd08946">
    <property type="entry name" value="SDR_e"/>
    <property type="match status" value="1"/>
</dbReference>
<dbReference type="Pfam" id="PF01370">
    <property type="entry name" value="Epimerase"/>
    <property type="match status" value="1"/>
</dbReference>
<dbReference type="PANTHER" id="PTHR43103">
    <property type="entry name" value="NUCLEOSIDE-DIPHOSPHATE-SUGAR EPIMERASE"/>
    <property type="match status" value="1"/>
</dbReference>
<evidence type="ECO:0000313" key="5">
    <source>
        <dbReference type="Proteomes" id="UP001438953"/>
    </source>
</evidence>
<dbReference type="SMART" id="SM00822">
    <property type="entry name" value="PKS_KR"/>
    <property type="match status" value="1"/>
</dbReference>
<feature type="domain" description="Ketoreductase" evidence="3">
    <location>
        <begin position="2"/>
        <end position="148"/>
    </location>
</feature>
<dbReference type="RefSeq" id="WP_350938990.1">
    <property type="nucleotide sequence ID" value="NZ_JAYWLC010000022.1"/>
</dbReference>
<comment type="caution">
    <text evidence="4">The sequence shown here is derived from an EMBL/GenBank/DDBJ whole genome shotgun (WGS) entry which is preliminary data.</text>
</comment>
<accession>A0ABV1SLZ6</accession>
<dbReference type="InterPro" id="IPR001509">
    <property type="entry name" value="Epimerase_deHydtase"/>
</dbReference>